<dbReference type="CDD" id="cd18494">
    <property type="entry name" value="BACK_BTBD19"/>
    <property type="match status" value="1"/>
</dbReference>
<dbReference type="SMART" id="SM00875">
    <property type="entry name" value="BACK"/>
    <property type="match status" value="1"/>
</dbReference>
<evidence type="ECO:0000313" key="3">
    <source>
        <dbReference type="EMBL" id="KAK7508142.1"/>
    </source>
</evidence>
<gene>
    <name evidence="3" type="ORF">BaRGS_00000381</name>
</gene>
<dbReference type="PROSITE" id="PS50097">
    <property type="entry name" value="BTB"/>
    <property type="match status" value="1"/>
</dbReference>
<dbReference type="SUPFAM" id="SSF54695">
    <property type="entry name" value="POZ domain"/>
    <property type="match status" value="1"/>
</dbReference>
<feature type="domain" description="BTB" evidence="2">
    <location>
        <begin position="29"/>
        <end position="102"/>
    </location>
</feature>
<dbReference type="InterPro" id="IPR011705">
    <property type="entry name" value="BACK"/>
</dbReference>
<evidence type="ECO:0000256" key="1">
    <source>
        <dbReference type="SAM" id="MobiDB-lite"/>
    </source>
</evidence>
<dbReference type="EMBL" id="JACVVK020000002">
    <property type="protein sequence ID" value="KAK7508142.1"/>
    <property type="molecule type" value="Genomic_DNA"/>
</dbReference>
<feature type="region of interest" description="Disordered" evidence="1">
    <location>
        <begin position="266"/>
        <end position="302"/>
    </location>
</feature>
<dbReference type="InterPro" id="IPR011333">
    <property type="entry name" value="SKP1/BTB/POZ_sf"/>
</dbReference>
<keyword evidence="4" id="KW-1185">Reference proteome</keyword>
<sequence length="302" mass="34407">MPAGEQRMNGDPNEFAKQMKMLVNNKDLNDIQFLIGPGRKKVYAHRCILSGRCEIFRAMFVDHTQKNGPIEKDVPFVLSDMGYDVFLTMLEFIYTNCVTLSSKTAIDVMATALEYGLDDLKTLCEEYLVSTLDTNNACDRIQAAQTYRLEDLKRKTLEYIEANTKSVFESKGFEELAEDTLCSILDSDQLQLDELEIYKAVRRWANMNAVVAGKKIEDMARNAVKRVRFPLLSLDELGTLEQENRKDHFVPMESFALAWKLHATKQGEKGNPLTTRRAGTAPRDSHRFLDNEPTSGQHKHKA</sequence>
<dbReference type="SMART" id="SM00225">
    <property type="entry name" value="BTB"/>
    <property type="match status" value="1"/>
</dbReference>
<dbReference type="InterPro" id="IPR042846">
    <property type="entry name" value="BTBD19"/>
</dbReference>
<organism evidence="3 4">
    <name type="scientific">Batillaria attramentaria</name>
    <dbReference type="NCBI Taxonomy" id="370345"/>
    <lineage>
        <taxon>Eukaryota</taxon>
        <taxon>Metazoa</taxon>
        <taxon>Spiralia</taxon>
        <taxon>Lophotrochozoa</taxon>
        <taxon>Mollusca</taxon>
        <taxon>Gastropoda</taxon>
        <taxon>Caenogastropoda</taxon>
        <taxon>Sorbeoconcha</taxon>
        <taxon>Cerithioidea</taxon>
        <taxon>Batillariidae</taxon>
        <taxon>Batillaria</taxon>
    </lineage>
</organism>
<dbReference type="Gene3D" id="3.30.710.10">
    <property type="entry name" value="Potassium Channel Kv1.1, Chain A"/>
    <property type="match status" value="1"/>
</dbReference>
<accession>A0ABD0M8T9</accession>
<dbReference type="Pfam" id="PF00651">
    <property type="entry name" value="BTB"/>
    <property type="match status" value="1"/>
</dbReference>
<dbReference type="Proteomes" id="UP001519460">
    <property type="component" value="Unassembled WGS sequence"/>
</dbReference>
<dbReference type="AlphaFoldDB" id="A0ABD0M8T9"/>
<name>A0ABD0M8T9_9CAEN</name>
<reference evidence="3 4" key="1">
    <citation type="journal article" date="2023" name="Sci. Data">
        <title>Genome assembly of the Korean intertidal mud-creeper Batillaria attramentaria.</title>
        <authorList>
            <person name="Patra A.K."/>
            <person name="Ho P.T."/>
            <person name="Jun S."/>
            <person name="Lee S.J."/>
            <person name="Kim Y."/>
            <person name="Won Y.J."/>
        </authorList>
    </citation>
    <scope>NUCLEOTIDE SEQUENCE [LARGE SCALE GENOMIC DNA]</scope>
    <source>
        <strain evidence="3">Wonlab-2016</strain>
    </source>
</reference>
<protein>
    <recommendedName>
        <fullName evidence="2">BTB domain-containing protein</fullName>
    </recommendedName>
</protein>
<evidence type="ECO:0000313" key="4">
    <source>
        <dbReference type="Proteomes" id="UP001519460"/>
    </source>
</evidence>
<comment type="caution">
    <text evidence="3">The sequence shown here is derived from an EMBL/GenBank/DDBJ whole genome shotgun (WGS) entry which is preliminary data.</text>
</comment>
<dbReference type="PANTHER" id="PTHR46965">
    <property type="entry name" value="BTB/POZ DOMAIN-CONTAINING PROTEIN 19"/>
    <property type="match status" value="1"/>
</dbReference>
<dbReference type="Pfam" id="PF07707">
    <property type="entry name" value="BACK"/>
    <property type="match status" value="1"/>
</dbReference>
<evidence type="ECO:0000259" key="2">
    <source>
        <dbReference type="PROSITE" id="PS50097"/>
    </source>
</evidence>
<dbReference type="Gene3D" id="1.25.40.420">
    <property type="match status" value="1"/>
</dbReference>
<dbReference type="InterPro" id="IPR000210">
    <property type="entry name" value="BTB/POZ_dom"/>
</dbReference>
<dbReference type="PANTHER" id="PTHR46965:SF1">
    <property type="entry name" value="BTB_POZ DOMAIN-CONTAINING PROTEIN 19"/>
    <property type="match status" value="1"/>
</dbReference>
<dbReference type="CDD" id="cd18294">
    <property type="entry name" value="BTB_POZ_BTBD19"/>
    <property type="match status" value="1"/>
</dbReference>
<proteinExistence type="predicted"/>